<evidence type="ECO:0000313" key="2">
    <source>
        <dbReference type="EMBL" id="KGK35644.1"/>
    </source>
</evidence>
<feature type="compositionally biased region" description="Acidic residues" evidence="1">
    <location>
        <begin position="1"/>
        <end position="35"/>
    </location>
</feature>
<dbReference type="EMBL" id="JQFK01000457">
    <property type="protein sequence ID" value="KGK35644.1"/>
    <property type="molecule type" value="Genomic_DNA"/>
</dbReference>
<sequence length="68" mass="7507">DDEDDESDSDYIYEASDEDEDEDEEDEEDQVDDTIEGSNGDSPLLDRRPSVSASVTGVSTETVNGRFV</sequence>
<name>A0A099NUG2_PICKU</name>
<protein>
    <submittedName>
        <fullName evidence="2">Uncharacterized protein</fullName>
    </submittedName>
</protein>
<comment type="caution">
    <text evidence="2">The sequence shown here is derived from an EMBL/GenBank/DDBJ whole genome shotgun (WGS) entry which is preliminary data.</text>
</comment>
<accession>A0A099NUG2</accession>
<feature type="region of interest" description="Disordered" evidence="1">
    <location>
        <begin position="1"/>
        <end position="68"/>
    </location>
</feature>
<dbReference type="Proteomes" id="UP000029867">
    <property type="component" value="Unassembled WGS sequence"/>
</dbReference>
<evidence type="ECO:0000313" key="3">
    <source>
        <dbReference type="Proteomes" id="UP000029867"/>
    </source>
</evidence>
<gene>
    <name evidence="2" type="ORF">JL09_g5206</name>
</gene>
<feature type="non-terminal residue" evidence="2">
    <location>
        <position position="1"/>
    </location>
</feature>
<dbReference type="AlphaFoldDB" id="A0A099NUG2"/>
<evidence type="ECO:0000256" key="1">
    <source>
        <dbReference type="SAM" id="MobiDB-lite"/>
    </source>
</evidence>
<feature type="compositionally biased region" description="Polar residues" evidence="1">
    <location>
        <begin position="51"/>
        <end position="68"/>
    </location>
</feature>
<proteinExistence type="predicted"/>
<dbReference type="HOGENOM" id="CLU_182663_0_0_1"/>
<reference evidence="3" key="1">
    <citation type="journal article" date="2014" name="Microb. Cell Fact.">
        <title>Exploiting Issatchenkia orientalis SD108 for succinic acid production.</title>
        <authorList>
            <person name="Xiao H."/>
            <person name="Shao Z."/>
            <person name="Jiang Y."/>
            <person name="Dole S."/>
            <person name="Zhao H."/>
        </authorList>
    </citation>
    <scope>NUCLEOTIDE SEQUENCE [LARGE SCALE GENOMIC DNA]</scope>
    <source>
        <strain evidence="3">SD108</strain>
    </source>
</reference>
<organism evidence="2 3">
    <name type="scientific">Pichia kudriavzevii</name>
    <name type="common">Yeast</name>
    <name type="synonym">Issatchenkia orientalis</name>
    <dbReference type="NCBI Taxonomy" id="4909"/>
    <lineage>
        <taxon>Eukaryota</taxon>
        <taxon>Fungi</taxon>
        <taxon>Dikarya</taxon>
        <taxon>Ascomycota</taxon>
        <taxon>Saccharomycotina</taxon>
        <taxon>Pichiomycetes</taxon>
        <taxon>Pichiales</taxon>
        <taxon>Pichiaceae</taxon>
        <taxon>Pichia</taxon>
    </lineage>
</organism>